<keyword evidence="5 13" id="KW-0949">S-adenosyl-L-methionine</keyword>
<dbReference type="GO" id="GO:0005829">
    <property type="term" value="C:cytosol"/>
    <property type="evidence" value="ECO:0007669"/>
    <property type="project" value="TreeGrafter"/>
</dbReference>
<evidence type="ECO:0000256" key="13">
    <source>
        <dbReference type="HAMAP-Rule" id="MF_01864"/>
    </source>
</evidence>
<dbReference type="InterPro" id="IPR002792">
    <property type="entry name" value="TRAM_dom"/>
</dbReference>
<dbReference type="SFLD" id="SFLDG01061">
    <property type="entry name" value="methylthiotransferase"/>
    <property type="match status" value="1"/>
</dbReference>
<dbReference type="SUPFAM" id="SSF102114">
    <property type="entry name" value="Radical SAM enzymes"/>
    <property type="match status" value="1"/>
</dbReference>
<dbReference type="InterPro" id="IPR006638">
    <property type="entry name" value="Elp3/MiaA/NifB-like_rSAM"/>
</dbReference>
<dbReference type="Pfam" id="PF04055">
    <property type="entry name" value="Radical_SAM"/>
    <property type="match status" value="1"/>
</dbReference>
<dbReference type="SFLD" id="SFLDG01082">
    <property type="entry name" value="B12-binding_domain_containing"/>
    <property type="match status" value="1"/>
</dbReference>
<evidence type="ECO:0000313" key="18">
    <source>
        <dbReference type="Proteomes" id="UP000236000"/>
    </source>
</evidence>
<feature type="binding site" evidence="13">
    <location>
        <position position="170"/>
    </location>
    <ligand>
        <name>[4Fe-4S] cluster</name>
        <dbReference type="ChEBI" id="CHEBI:49883"/>
        <label>2</label>
        <note>4Fe-4S-S-AdoMet</note>
    </ligand>
</feature>
<dbReference type="PROSITE" id="PS01278">
    <property type="entry name" value="MTTASE_RADICAL"/>
    <property type="match status" value="1"/>
</dbReference>
<dbReference type="PROSITE" id="PS51918">
    <property type="entry name" value="RADICAL_SAM"/>
    <property type="match status" value="1"/>
</dbReference>
<dbReference type="Gene3D" id="3.40.50.12160">
    <property type="entry name" value="Methylthiotransferase, N-terminal domain"/>
    <property type="match status" value="1"/>
</dbReference>
<dbReference type="SFLD" id="SFLDF00273">
    <property type="entry name" value="(dimethylallyl)adenosine_tRNA"/>
    <property type="match status" value="1"/>
</dbReference>
<dbReference type="AlphaFoldDB" id="A0A2N8HAF2"/>
<feature type="domain" description="Radical SAM core" evidence="16">
    <location>
        <begin position="156"/>
        <end position="389"/>
    </location>
</feature>
<comment type="subunit">
    <text evidence="13">Monomer.</text>
</comment>
<evidence type="ECO:0000259" key="15">
    <source>
        <dbReference type="PROSITE" id="PS51449"/>
    </source>
</evidence>
<dbReference type="NCBIfam" id="TIGR01574">
    <property type="entry name" value="miaB-methiolase"/>
    <property type="match status" value="1"/>
</dbReference>
<evidence type="ECO:0000313" key="17">
    <source>
        <dbReference type="EMBL" id="PNC16841.1"/>
    </source>
</evidence>
<dbReference type="PROSITE" id="PS51449">
    <property type="entry name" value="MTTASE_N"/>
    <property type="match status" value="1"/>
</dbReference>
<evidence type="ECO:0000256" key="4">
    <source>
        <dbReference type="ARBA" id="ARBA00022679"/>
    </source>
</evidence>
<gene>
    <name evidence="13" type="primary">miaB</name>
    <name evidence="17" type="ORF">CXU22_09270</name>
</gene>
<accession>A0A2N8HAF2</accession>
<dbReference type="FunFam" id="3.80.30.20:FF:000001">
    <property type="entry name" value="tRNA-2-methylthio-N(6)-dimethylallyladenosine synthase 2"/>
    <property type="match status" value="1"/>
</dbReference>
<comment type="function">
    <text evidence="1 13">Catalyzes the methylthiolation of N6-(dimethylallyl)adenosine (i(6)A), leading to the formation of 2-methylthio-N6-(dimethylallyl)adenosine (ms(2)i(6)A) at position 37 in tRNAs that read codons beginning with uridine.</text>
</comment>
<dbReference type="InterPro" id="IPR023404">
    <property type="entry name" value="rSAM_horseshoe"/>
</dbReference>
<evidence type="ECO:0000256" key="8">
    <source>
        <dbReference type="ARBA" id="ARBA00023014"/>
    </source>
</evidence>
<dbReference type="PROSITE" id="PS50926">
    <property type="entry name" value="TRAM"/>
    <property type="match status" value="1"/>
</dbReference>
<comment type="caution">
    <text evidence="17">The sequence shown here is derived from an EMBL/GenBank/DDBJ whole genome shotgun (WGS) entry which is preliminary data.</text>
</comment>
<dbReference type="SFLD" id="SFLDS00029">
    <property type="entry name" value="Radical_SAM"/>
    <property type="match status" value="1"/>
</dbReference>
<dbReference type="SMART" id="SM00729">
    <property type="entry name" value="Elp3"/>
    <property type="match status" value="1"/>
</dbReference>
<evidence type="ECO:0000256" key="12">
    <source>
        <dbReference type="ARBA" id="ARBA00081141"/>
    </source>
</evidence>
<dbReference type="RefSeq" id="WP_102714825.1">
    <property type="nucleotide sequence ID" value="NZ_PJKA01000013.1"/>
</dbReference>
<evidence type="ECO:0000256" key="11">
    <source>
        <dbReference type="ARBA" id="ARBA00080698"/>
    </source>
</evidence>
<organism evidence="17 18">
    <name type="scientific">Akkermansia muciniphila</name>
    <dbReference type="NCBI Taxonomy" id="239935"/>
    <lineage>
        <taxon>Bacteria</taxon>
        <taxon>Pseudomonadati</taxon>
        <taxon>Verrucomicrobiota</taxon>
        <taxon>Verrucomicrobiia</taxon>
        <taxon>Verrucomicrobiales</taxon>
        <taxon>Akkermansiaceae</taxon>
        <taxon>Akkermansia</taxon>
    </lineage>
</organism>
<keyword evidence="8 13" id="KW-0411">Iron-sulfur</keyword>
<keyword evidence="3 13" id="KW-0963">Cytoplasm</keyword>
<comment type="subcellular location">
    <subcellularLocation>
        <location evidence="13">Cytoplasm</location>
    </subcellularLocation>
</comment>
<dbReference type="PANTHER" id="PTHR43020:SF2">
    <property type="entry name" value="MITOCHONDRIAL TRNA METHYLTHIOTRANSFERASE CDK5RAP1"/>
    <property type="match status" value="1"/>
</dbReference>
<dbReference type="HAMAP" id="MF_01864">
    <property type="entry name" value="tRNA_metthiotr_MiaB"/>
    <property type="match status" value="1"/>
</dbReference>
<comment type="similarity">
    <text evidence="13">Belongs to the methylthiotransferase family. MiaB subfamily.</text>
</comment>
<evidence type="ECO:0000259" key="16">
    <source>
        <dbReference type="PROSITE" id="PS51918"/>
    </source>
</evidence>
<dbReference type="InterPro" id="IPR006463">
    <property type="entry name" value="MiaB_methiolase"/>
</dbReference>
<feature type="binding site" evidence="13">
    <location>
        <position position="174"/>
    </location>
    <ligand>
        <name>[4Fe-4S] cluster</name>
        <dbReference type="ChEBI" id="CHEBI:49883"/>
        <label>2</label>
        <note>4Fe-4S-S-AdoMet</note>
    </ligand>
</feature>
<feature type="binding site" evidence="13">
    <location>
        <position position="177"/>
    </location>
    <ligand>
        <name>[4Fe-4S] cluster</name>
        <dbReference type="ChEBI" id="CHEBI:49883"/>
        <label>2</label>
        <note>4Fe-4S-S-AdoMet</note>
    </ligand>
</feature>
<dbReference type="InterPro" id="IPR007197">
    <property type="entry name" value="rSAM"/>
</dbReference>
<dbReference type="OrthoDB" id="9805215at2"/>
<evidence type="ECO:0000256" key="2">
    <source>
        <dbReference type="ARBA" id="ARBA00022485"/>
    </source>
</evidence>
<dbReference type="InterPro" id="IPR013848">
    <property type="entry name" value="Methylthiotransferase_N"/>
</dbReference>
<feature type="domain" description="MTTase N-terminal" evidence="15">
    <location>
        <begin position="2"/>
        <end position="118"/>
    </location>
</feature>
<protein>
    <recommendedName>
        <fullName evidence="10 13">tRNA-2-methylthio-N(6)-dimethylallyladenosine synthase</fullName>
        <ecNumber evidence="9 13">2.8.4.3</ecNumber>
    </recommendedName>
    <alternativeName>
        <fullName evidence="12 13">(Dimethylallyl)adenosine tRNA methylthiotransferase MiaB</fullName>
    </alternativeName>
    <alternativeName>
        <fullName evidence="11 13">tRNA-i(6)A37 methylthiotransferase</fullName>
    </alternativeName>
</protein>
<feature type="domain" description="TRAM" evidence="14">
    <location>
        <begin position="392"/>
        <end position="455"/>
    </location>
</feature>
<feature type="binding site" evidence="13">
    <location>
        <position position="11"/>
    </location>
    <ligand>
        <name>[4Fe-4S] cluster</name>
        <dbReference type="ChEBI" id="CHEBI:49883"/>
        <label>1</label>
    </ligand>
</feature>
<evidence type="ECO:0000256" key="5">
    <source>
        <dbReference type="ARBA" id="ARBA00022691"/>
    </source>
</evidence>
<keyword evidence="6 13" id="KW-0479">Metal-binding</keyword>
<dbReference type="Pfam" id="PF00919">
    <property type="entry name" value="UPF0004"/>
    <property type="match status" value="1"/>
</dbReference>
<dbReference type="Gene3D" id="3.80.30.20">
    <property type="entry name" value="tm_1862 like domain"/>
    <property type="match status" value="1"/>
</dbReference>
<evidence type="ECO:0000256" key="6">
    <source>
        <dbReference type="ARBA" id="ARBA00022723"/>
    </source>
</evidence>
<keyword evidence="4 13" id="KW-0808">Transferase</keyword>
<feature type="binding site" evidence="13">
    <location>
        <position position="47"/>
    </location>
    <ligand>
        <name>[4Fe-4S] cluster</name>
        <dbReference type="ChEBI" id="CHEBI:49883"/>
        <label>1</label>
    </ligand>
</feature>
<dbReference type="Proteomes" id="UP000236000">
    <property type="component" value="Unassembled WGS sequence"/>
</dbReference>
<evidence type="ECO:0000256" key="1">
    <source>
        <dbReference type="ARBA" id="ARBA00003234"/>
    </source>
</evidence>
<dbReference type="EMBL" id="PJKA01000013">
    <property type="protein sequence ID" value="PNC16841.1"/>
    <property type="molecule type" value="Genomic_DNA"/>
</dbReference>
<dbReference type="EC" id="2.8.4.3" evidence="9 13"/>
<name>A0A2N8HAF2_9BACT</name>
<evidence type="ECO:0000256" key="7">
    <source>
        <dbReference type="ARBA" id="ARBA00023004"/>
    </source>
</evidence>
<evidence type="ECO:0000256" key="9">
    <source>
        <dbReference type="ARBA" id="ARBA00033765"/>
    </source>
</evidence>
<dbReference type="CDD" id="cd01335">
    <property type="entry name" value="Radical_SAM"/>
    <property type="match status" value="1"/>
</dbReference>
<reference evidence="17 18" key="1">
    <citation type="journal article" date="2017" name="BMC Genomics">
        <title>Genome sequencing of 39 Akkermansia muciniphila isolates reveals its population structure, genomic and functional diverisity, and global distribution in mammalian gut microbiotas.</title>
        <authorList>
            <person name="Guo X."/>
            <person name="Li S."/>
            <person name="Zhang J."/>
            <person name="Wu F."/>
            <person name="Li X."/>
            <person name="Wu D."/>
            <person name="Zhang M."/>
            <person name="Ou Z."/>
            <person name="Jie Z."/>
            <person name="Yan Q."/>
            <person name="Li P."/>
            <person name="Yi J."/>
            <person name="Peng Y."/>
        </authorList>
    </citation>
    <scope>NUCLEOTIDE SEQUENCE [LARGE SCALE GENOMIC DNA]</scope>
    <source>
        <strain evidence="17 18">GP24</strain>
    </source>
</reference>
<evidence type="ECO:0000259" key="14">
    <source>
        <dbReference type="PROSITE" id="PS50926"/>
    </source>
</evidence>
<comment type="cofactor">
    <cofactor evidence="13">
        <name>[4Fe-4S] cluster</name>
        <dbReference type="ChEBI" id="CHEBI:49883"/>
    </cofactor>
    <text evidence="13">Binds 2 [4Fe-4S] clusters. One cluster is coordinated with 3 cysteines and an exchangeable S-adenosyl-L-methionine.</text>
</comment>
<keyword evidence="7 13" id="KW-0408">Iron</keyword>
<dbReference type="NCBIfam" id="TIGR00089">
    <property type="entry name" value="MiaB/RimO family radical SAM methylthiotransferase"/>
    <property type="match status" value="1"/>
</dbReference>
<evidence type="ECO:0000256" key="3">
    <source>
        <dbReference type="ARBA" id="ARBA00022490"/>
    </source>
</evidence>
<dbReference type="InterPro" id="IPR020612">
    <property type="entry name" value="Methylthiotransferase_CS"/>
</dbReference>
<keyword evidence="2 13" id="KW-0004">4Fe-4S</keyword>
<feature type="binding site" evidence="13">
    <location>
        <position position="81"/>
    </location>
    <ligand>
        <name>[4Fe-4S] cluster</name>
        <dbReference type="ChEBI" id="CHEBI:49883"/>
        <label>1</label>
    </ligand>
</feature>
<proteinExistence type="inferred from homology"/>
<dbReference type="GO" id="GO:0051539">
    <property type="term" value="F:4 iron, 4 sulfur cluster binding"/>
    <property type="evidence" value="ECO:0007669"/>
    <property type="project" value="UniProtKB-UniRule"/>
</dbReference>
<dbReference type="Pfam" id="PF01938">
    <property type="entry name" value="TRAM"/>
    <property type="match status" value="1"/>
</dbReference>
<dbReference type="InterPro" id="IPR038135">
    <property type="entry name" value="Methylthiotransferase_N_sf"/>
</dbReference>
<dbReference type="PANTHER" id="PTHR43020">
    <property type="entry name" value="CDK5 REGULATORY SUBUNIT-ASSOCIATED PROTEIN 1"/>
    <property type="match status" value="1"/>
</dbReference>
<dbReference type="FunFam" id="3.40.50.12160:FF:000003">
    <property type="entry name" value="CDK5 regulatory subunit-associated protein 1"/>
    <property type="match status" value="1"/>
</dbReference>
<dbReference type="GO" id="GO:0046872">
    <property type="term" value="F:metal ion binding"/>
    <property type="evidence" value="ECO:0007669"/>
    <property type="project" value="UniProtKB-KW"/>
</dbReference>
<comment type="catalytic activity">
    <reaction evidence="13">
        <text>N(6)-dimethylallyladenosine(37) in tRNA + (sulfur carrier)-SH + AH2 + 2 S-adenosyl-L-methionine = 2-methylsulfanyl-N(6)-dimethylallyladenosine(37) in tRNA + (sulfur carrier)-H + 5'-deoxyadenosine + L-methionine + A + S-adenosyl-L-homocysteine + 2 H(+)</text>
        <dbReference type="Rhea" id="RHEA:37067"/>
        <dbReference type="Rhea" id="RHEA-COMP:10375"/>
        <dbReference type="Rhea" id="RHEA-COMP:10376"/>
        <dbReference type="Rhea" id="RHEA-COMP:14737"/>
        <dbReference type="Rhea" id="RHEA-COMP:14739"/>
        <dbReference type="ChEBI" id="CHEBI:13193"/>
        <dbReference type="ChEBI" id="CHEBI:15378"/>
        <dbReference type="ChEBI" id="CHEBI:17319"/>
        <dbReference type="ChEBI" id="CHEBI:17499"/>
        <dbReference type="ChEBI" id="CHEBI:29917"/>
        <dbReference type="ChEBI" id="CHEBI:57844"/>
        <dbReference type="ChEBI" id="CHEBI:57856"/>
        <dbReference type="ChEBI" id="CHEBI:59789"/>
        <dbReference type="ChEBI" id="CHEBI:64428"/>
        <dbReference type="ChEBI" id="CHEBI:74415"/>
        <dbReference type="ChEBI" id="CHEBI:74417"/>
        <dbReference type="EC" id="2.8.4.3"/>
    </reaction>
</comment>
<dbReference type="GO" id="GO:0035597">
    <property type="term" value="F:tRNA-2-methylthio-N(6)-dimethylallyladenosine(37) synthase activity"/>
    <property type="evidence" value="ECO:0007669"/>
    <property type="project" value="UniProtKB-EC"/>
</dbReference>
<evidence type="ECO:0000256" key="10">
    <source>
        <dbReference type="ARBA" id="ARBA00068570"/>
    </source>
</evidence>
<keyword evidence="13" id="KW-0819">tRNA processing</keyword>
<sequence>MPTLYIKTYGCQMNERDSEQVARMFVQKGYTLTDREDEADVILFNSCSIREQAEQKALGKMGLLAKQQRHRPHVVYGMMGCMAQSRKDELFKELPRLDLVIGTQKYHRVFEHVDGILRARQERRMDELQSAFSGTHVCDVAEEEDSQNRIRDHLNPGARSTAYVSIMQGCEMKCAYCIVPYTRGTERSRPIRDVVDEVKMLVDAGVKEVTLLGQIVNRYGRQMETADGKGGFVQLLEAVHEVGGLRRIRFVSPHPIGFRQDLVQAFTYLPKLCSHIHFPMQSGSDRILKMMRRPYRNETFLDLCARMKQARPDLSITTDIIVGFPGETEEDYLLTRQAVEQVQFDNAFIFRYSPRRGTPAAAMEGQIPEEVKEARNQDLLAVVNEIAIRKNRELVGTVQEVLLEGPSKTNEARLSGRTSQNKPVMVDAAPDLAGELLPIRIEESTGFTLYGVPCPSRA</sequence>
<dbReference type="InterPro" id="IPR005839">
    <property type="entry name" value="Methylthiotransferase"/>
</dbReference>
<dbReference type="InterPro" id="IPR058240">
    <property type="entry name" value="rSAM_sf"/>
</dbReference>